<dbReference type="RefSeq" id="WP_264016042.1">
    <property type="nucleotide sequence ID" value="NZ_JACKSJ010000257.1"/>
</dbReference>
<feature type="chain" id="PRO_5040790179" evidence="1">
    <location>
        <begin position="23"/>
        <end position="118"/>
    </location>
</feature>
<dbReference type="Proteomes" id="UP001140293">
    <property type="component" value="Unassembled WGS sequence"/>
</dbReference>
<gene>
    <name evidence="3" type="ORF">H7I41_28495</name>
</gene>
<feature type="signal peptide" evidence="1">
    <location>
        <begin position="1"/>
        <end position="22"/>
    </location>
</feature>
<evidence type="ECO:0000259" key="2">
    <source>
        <dbReference type="Pfam" id="PF05305"/>
    </source>
</evidence>
<dbReference type="AlphaFoldDB" id="A0A9X3BXW7"/>
<dbReference type="InterPro" id="IPR007969">
    <property type="entry name" value="DUF732"/>
</dbReference>
<dbReference type="Pfam" id="PF05305">
    <property type="entry name" value="DUF732"/>
    <property type="match status" value="1"/>
</dbReference>
<keyword evidence="1" id="KW-0732">Signal</keyword>
<keyword evidence="4" id="KW-1185">Reference proteome</keyword>
<evidence type="ECO:0000313" key="3">
    <source>
        <dbReference type="EMBL" id="MCV7173868.1"/>
    </source>
</evidence>
<proteinExistence type="predicted"/>
<comment type="caution">
    <text evidence="3">The sequence shown here is derived from an EMBL/GenBank/DDBJ whole genome shotgun (WGS) entry which is preliminary data.</text>
</comment>
<organism evidence="3 4">
    <name type="scientific">[Mycobacterium] manitobense</name>
    <dbReference type="NCBI Taxonomy" id="190147"/>
    <lineage>
        <taxon>Bacteria</taxon>
        <taxon>Bacillati</taxon>
        <taxon>Actinomycetota</taxon>
        <taxon>Actinomycetes</taxon>
        <taxon>Mycobacteriales</taxon>
        <taxon>Mycobacteriaceae</taxon>
        <taxon>Mycolicibacterium</taxon>
    </lineage>
</organism>
<name>A0A9X3BXW7_9MYCO</name>
<evidence type="ECO:0000256" key="1">
    <source>
        <dbReference type="SAM" id="SignalP"/>
    </source>
</evidence>
<sequence>MGDVRRWLTIWVGILAVGVAMAAPASADVETYVRALDAAELIDHDDDPYHCRADGRCFGQFDDGPSALQTGNWVCEQVRQVGKPRDLVVDWLSNGEGLMPSPVSAPIIVDAATTHLCP</sequence>
<reference evidence="3" key="2">
    <citation type="journal article" date="2022" name="BMC Genomics">
        <title>Comparative genome analysis of mycobacteria focusing on tRNA and non-coding RNA.</title>
        <authorList>
            <person name="Behra P.R.K."/>
            <person name="Pettersson B.M.F."/>
            <person name="Ramesh M."/>
            <person name="Das S."/>
            <person name="Dasgupta S."/>
            <person name="Kirsebom L.A."/>
        </authorList>
    </citation>
    <scope>NUCLEOTIDE SEQUENCE</scope>
    <source>
        <strain evidence="3">DSM 44615</strain>
    </source>
</reference>
<dbReference type="EMBL" id="JACKSJ010000257">
    <property type="protein sequence ID" value="MCV7173868.1"/>
    <property type="molecule type" value="Genomic_DNA"/>
</dbReference>
<reference evidence="3" key="1">
    <citation type="submission" date="2020-07" db="EMBL/GenBank/DDBJ databases">
        <authorList>
            <person name="Pettersson B.M.F."/>
            <person name="Behra P.R.K."/>
            <person name="Ramesh M."/>
            <person name="Das S."/>
            <person name="Dasgupta S."/>
            <person name="Kirsebom L.A."/>
        </authorList>
    </citation>
    <scope>NUCLEOTIDE SEQUENCE</scope>
    <source>
        <strain evidence="3">DSM 44615</strain>
    </source>
</reference>
<protein>
    <submittedName>
        <fullName evidence="3">DUF732 domain-containing protein</fullName>
    </submittedName>
</protein>
<feature type="domain" description="DUF732" evidence="2">
    <location>
        <begin position="60"/>
        <end position="118"/>
    </location>
</feature>
<evidence type="ECO:0000313" key="4">
    <source>
        <dbReference type="Proteomes" id="UP001140293"/>
    </source>
</evidence>
<accession>A0A9X3BXW7</accession>